<dbReference type="EMBL" id="CAXKWB010042211">
    <property type="protein sequence ID" value="CAL4157453.1"/>
    <property type="molecule type" value="Genomic_DNA"/>
</dbReference>
<dbReference type="Proteomes" id="UP001497623">
    <property type="component" value="Unassembled WGS sequence"/>
</dbReference>
<evidence type="ECO:0000313" key="1">
    <source>
        <dbReference type="EMBL" id="CAL4157453.1"/>
    </source>
</evidence>
<proteinExistence type="predicted"/>
<protein>
    <submittedName>
        <fullName evidence="1">Uncharacterized protein</fullName>
    </submittedName>
</protein>
<gene>
    <name evidence="1" type="ORF">MNOR_LOCUS31920</name>
</gene>
<dbReference type="PANTHER" id="PTHR22955">
    <property type="entry name" value="RETROTRANSPOSON"/>
    <property type="match status" value="1"/>
</dbReference>
<reference evidence="1 2" key="1">
    <citation type="submission" date="2024-05" db="EMBL/GenBank/DDBJ databases">
        <authorList>
            <person name="Wallberg A."/>
        </authorList>
    </citation>
    <scope>NUCLEOTIDE SEQUENCE [LARGE SCALE GENOMIC DNA]</scope>
</reference>
<sequence length="115" mass="13278">TNKVFDPLGLLIPISMRRRIFMQKLWTKNLKWDESFEFVEDLKDQWLHLVKEAHTSVTSTFPRNAQMTSMSEVHIFSDASKDSYGTVVYLRSPPLDLNGAGWGSEEQHRGNVHLS</sequence>
<feature type="non-terminal residue" evidence="1">
    <location>
        <position position="1"/>
    </location>
</feature>
<keyword evidence="2" id="KW-1185">Reference proteome</keyword>
<evidence type="ECO:0000313" key="2">
    <source>
        <dbReference type="Proteomes" id="UP001497623"/>
    </source>
</evidence>
<dbReference type="Pfam" id="PF05380">
    <property type="entry name" value="Peptidase_A17"/>
    <property type="match status" value="1"/>
</dbReference>
<dbReference type="PANTHER" id="PTHR22955:SF77">
    <property type="entry name" value="ASPARTIC PUTATIVE DOMAIN-CONTAINING PROTEIN-RELATED"/>
    <property type="match status" value="1"/>
</dbReference>
<organism evidence="1 2">
    <name type="scientific">Meganyctiphanes norvegica</name>
    <name type="common">Northern krill</name>
    <name type="synonym">Thysanopoda norvegica</name>
    <dbReference type="NCBI Taxonomy" id="48144"/>
    <lineage>
        <taxon>Eukaryota</taxon>
        <taxon>Metazoa</taxon>
        <taxon>Ecdysozoa</taxon>
        <taxon>Arthropoda</taxon>
        <taxon>Crustacea</taxon>
        <taxon>Multicrustacea</taxon>
        <taxon>Malacostraca</taxon>
        <taxon>Eumalacostraca</taxon>
        <taxon>Eucarida</taxon>
        <taxon>Euphausiacea</taxon>
        <taxon>Euphausiidae</taxon>
        <taxon>Meganyctiphanes</taxon>
    </lineage>
</organism>
<comment type="caution">
    <text evidence="1">The sequence shown here is derived from an EMBL/GenBank/DDBJ whole genome shotgun (WGS) entry which is preliminary data.</text>
</comment>
<accession>A0AAV2S4B3</accession>
<dbReference type="InterPro" id="IPR008042">
    <property type="entry name" value="Retrotrans_Pao"/>
</dbReference>
<dbReference type="AlphaFoldDB" id="A0AAV2S4B3"/>
<feature type="non-terminal residue" evidence="1">
    <location>
        <position position="115"/>
    </location>
</feature>
<name>A0AAV2S4B3_MEGNR</name>